<dbReference type="Gene3D" id="3.10.310.50">
    <property type="match status" value="1"/>
</dbReference>
<feature type="domain" description="TPM" evidence="2">
    <location>
        <begin position="38"/>
        <end position="160"/>
    </location>
</feature>
<dbReference type="EMBL" id="RQEP01000010">
    <property type="protein sequence ID" value="TGK04921.1"/>
    <property type="molecule type" value="Genomic_DNA"/>
</dbReference>
<name>A0A4R9G123_9LEPT</name>
<dbReference type="InterPro" id="IPR007621">
    <property type="entry name" value="TPM_dom"/>
</dbReference>
<gene>
    <name evidence="3" type="ORF">EHO59_08715</name>
</gene>
<comment type="caution">
    <text evidence="3">The sequence shown here is derived from an EMBL/GenBank/DDBJ whole genome shotgun (WGS) entry which is preliminary data.</text>
</comment>
<organism evidence="3 4">
    <name type="scientific">Leptospira semungkisensis</name>
    <dbReference type="NCBI Taxonomy" id="2484985"/>
    <lineage>
        <taxon>Bacteria</taxon>
        <taxon>Pseudomonadati</taxon>
        <taxon>Spirochaetota</taxon>
        <taxon>Spirochaetia</taxon>
        <taxon>Leptospirales</taxon>
        <taxon>Leptospiraceae</taxon>
        <taxon>Leptospira</taxon>
    </lineage>
</organism>
<accession>A0A4R9G123</accession>
<evidence type="ECO:0000259" key="2">
    <source>
        <dbReference type="Pfam" id="PF04536"/>
    </source>
</evidence>
<sequence length="184" mass="21131">MARESSMITRLFQNFWAGLRDSFRIGDWHLSGFSLLRKYFSSKDLKEIKSAVTNSEKSHRGEIRIAIETKLSIYQILSKKTAKERSVEMFSFLRVWDTEENTGILIYLLLSEKKIRILADRGIYKKIGQARLDAISQKIGSGFKSGKSKDAMLEGISELTTDLKKHFPSHGKNPNELPDDPYIR</sequence>
<dbReference type="OrthoDB" id="5683663at2"/>
<dbReference type="Pfam" id="PF04536">
    <property type="entry name" value="TPM_phosphatase"/>
    <property type="match status" value="1"/>
</dbReference>
<evidence type="ECO:0000313" key="4">
    <source>
        <dbReference type="Proteomes" id="UP000297453"/>
    </source>
</evidence>
<reference evidence="3" key="1">
    <citation type="journal article" date="2019" name="PLoS Negl. Trop. Dis.">
        <title>Revisiting the worldwide diversity of Leptospira species in the environment.</title>
        <authorList>
            <person name="Vincent A.T."/>
            <person name="Schiettekatte O."/>
            <person name="Bourhy P."/>
            <person name="Veyrier F.J."/>
            <person name="Picardeau M."/>
        </authorList>
    </citation>
    <scope>NUCLEOTIDE SEQUENCE [LARGE SCALE GENOMIC DNA]</scope>
    <source>
        <strain evidence="3">SSS9</strain>
    </source>
</reference>
<evidence type="ECO:0000256" key="1">
    <source>
        <dbReference type="SAM" id="MobiDB-lite"/>
    </source>
</evidence>
<feature type="region of interest" description="Disordered" evidence="1">
    <location>
        <begin position="164"/>
        <end position="184"/>
    </location>
</feature>
<proteinExistence type="predicted"/>
<dbReference type="Proteomes" id="UP000297453">
    <property type="component" value="Unassembled WGS sequence"/>
</dbReference>
<evidence type="ECO:0000313" key="3">
    <source>
        <dbReference type="EMBL" id="TGK04921.1"/>
    </source>
</evidence>
<keyword evidence="4" id="KW-1185">Reference proteome</keyword>
<dbReference type="PANTHER" id="PTHR30373">
    <property type="entry name" value="UPF0603 PROTEIN YGCG"/>
    <property type="match status" value="1"/>
</dbReference>
<dbReference type="PANTHER" id="PTHR30373:SF8">
    <property type="entry name" value="BLL7265 PROTEIN"/>
    <property type="match status" value="1"/>
</dbReference>
<protein>
    <recommendedName>
        <fullName evidence="2">TPM domain-containing protein</fullName>
    </recommendedName>
</protein>
<dbReference type="AlphaFoldDB" id="A0A4R9G123"/>